<gene>
    <name evidence="1" type="ORF">BA171_05155</name>
</gene>
<dbReference type="GO" id="GO:0003677">
    <property type="term" value="F:DNA binding"/>
    <property type="evidence" value="ECO:0007669"/>
    <property type="project" value="UniProtKB-KW"/>
</dbReference>
<keyword evidence="1" id="KW-0238">DNA-binding</keyword>
<dbReference type="GeneID" id="66260389"/>
<organism evidence="1 2">
    <name type="scientific">Candidatus Hamiltonella defensa</name>
    <name type="common">Bemisia tabaci</name>
    <dbReference type="NCBI Taxonomy" id="672795"/>
    <lineage>
        <taxon>Bacteria</taxon>
        <taxon>Pseudomonadati</taxon>
        <taxon>Pseudomonadota</taxon>
        <taxon>Gammaproteobacteria</taxon>
        <taxon>Enterobacterales</taxon>
        <taxon>Enterobacteriaceae</taxon>
        <taxon>aphid secondary symbionts</taxon>
        <taxon>Candidatus Williamhamiltonella</taxon>
    </lineage>
</organism>
<name>A0A249DZE1_9ENTR</name>
<evidence type="ECO:0000313" key="2">
    <source>
        <dbReference type="Proteomes" id="UP000216438"/>
    </source>
</evidence>
<dbReference type="AlphaFoldDB" id="A0A249DZE1"/>
<sequence length="77" mass="8963">MKKVSVIAQCLINEKSFNEMSEAESRIKQIFGLQYADHSFDEWNTEVSLLSAKRFISVVANSSKVRIRALIQELWHY</sequence>
<evidence type="ECO:0000313" key="1">
    <source>
        <dbReference type="EMBL" id="ASX26460.1"/>
    </source>
</evidence>
<dbReference type="RefSeq" id="WP_012738214.1">
    <property type="nucleotide sequence ID" value="NZ_CP016303.1"/>
</dbReference>
<reference evidence="2" key="1">
    <citation type="submission" date="2016-06" db="EMBL/GenBank/DDBJ databases">
        <authorList>
            <person name="Chen W."/>
            <person name="Hasegawa D.K."/>
        </authorList>
    </citation>
    <scope>NUCLEOTIDE SEQUENCE [LARGE SCALE GENOMIC DNA]</scope>
    <source>
        <strain evidence="2">MEAM1</strain>
    </source>
</reference>
<dbReference type="OrthoDB" id="6626081at2"/>
<proteinExistence type="predicted"/>
<reference evidence="1 2" key="2">
    <citation type="submission" date="2017-09" db="EMBL/GenBank/DDBJ databases">
        <title>The genome of whitefly Bemisia tabaci, a global crop pest, provides novel insights into virus transmission, host adaptation and insecticide resistance.</title>
        <authorList>
            <person name="Kaur N."/>
            <person name="Kliot A."/>
            <person name="Pinheiro P.V."/>
            <person name="Luan J."/>
            <person name="Zheng Y."/>
            <person name="Liu W."/>
            <person name="Sun H."/>
            <person name="Yang X."/>
            <person name="Xu Y."/>
            <person name="Luo Y."/>
            <person name="Kruse A."/>
            <person name="Fisher T.W."/>
            <person name="Nelson D.R."/>
            <person name="Elimelech M."/>
            <person name="MacCoss M."/>
            <person name="Johnson R."/>
            <person name="Cohen E."/>
            <person name="Hunter W.B."/>
            <person name="Brown J.K."/>
            <person name="Jander G."/>
            <person name="Cilia M."/>
            <person name="Douglas A.E."/>
            <person name="Ghanim M."/>
            <person name="Simmons A.M."/>
            <person name="Wintermantel W.M."/>
            <person name="Ling K.-S."/>
            <person name="Fei Z."/>
        </authorList>
    </citation>
    <scope>NUCLEOTIDE SEQUENCE [LARGE SCALE GENOMIC DNA]</scope>
    <source>
        <strain evidence="1 2">MEAM1</strain>
    </source>
</reference>
<protein>
    <submittedName>
        <fullName evidence="1">DNA-binding protein</fullName>
    </submittedName>
</protein>
<accession>A0A249DZE1</accession>
<dbReference type="EMBL" id="CP016303">
    <property type="protein sequence ID" value="ASX26460.1"/>
    <property type="molecule type" value="Genomic_DNA"/>
</dbReference>
<dbReference type="Proteomes" id="UP000216438">
    <property type="component" value="Chromosome"/>
</dbReference>